<dbReference type="InterPro" id="IPR036188">
    <property type="entry name" value="FAD/NAD-bd_sf"/>
</dbReference>
<dbReference type="GO" id="GO:0008734">
    <property type="term" value="F:L-aspartate oxidase activity"/>
    <property type="evidence" value="ECO:0007669"/>
    <property type="project" value="UniProtKB-EC"/>
</dbReference>
<dbReference type="InterPro" id="IPR027477">
    <property type="entry name" value="Succ_DH/fumarate_Rdtase_cat_sf"/>
</dbReference>
<dbReference type="Proteomes" id="UP000006443">
    <property type="component" value="Unassembled WGS sequence"/>
</dbReference>
<organism evidence="5 6">
    <name type="scientific">Dethiobacter alkaliphilus AHT 1</name>
    <dbReference type="NCBI Taxonomy" id="555088"/>
    <lineage>
        <taxon>Bacteria</taxon>
        <taxon>Bacillati</taxon>
        <taxon>Bacillota</taxon>
        <taxon>Dethiobacteria</taxon>
        <taxon>Dethiobacterales</taxon>
        <taxon>Dethiobacteraceae</taxon>
        <taxon>Dethiobacter</taxon>
    </lineage>
</organism>
<dbReference type="GO" id="GO:0033765">
    <property type="term" value="F:steroid dehydrogenase activity, acting on the CH-CH group of donors"/>
    <property type="evidence" value="ECO:0007669"/>
    <property type="project" value="UniProtKB-ARBA"/>
</dbReference>
<evidence type="ECO:0000313" key="6">
    <source>
        <dbReference type="Proteomes" id="UP000006443"/>
    </source>
</evidence>
<dbReference type="SUPFAM" id="SSF56425">
    <property type="entry name" value="Succinate dehydrogenase/fumarate reductase flavoprotein, catalytic domain"/>
    <property type="match status" value="1"/>
</dbReference>
<keyword evidence="1" id="KW-0285">Flavoprotein</keyword>
<dbReference type="STRING" id="555088.DealDRAFT_2772"/>
<dbReference type="eggNOG" id="COG0029">
    <property type="taxonomic scope" value="Bacteria"/>
</dbReference>
<dbReference type="InterPro" id="IPR003953">
    <property type="entry name" value="FAD-dep_OxRdtase_2_FAD-bd"/>
</dbReference>
<dbReference type="PANTHER" id="PTHR11632:SF51">
    <property type="entry name" value="SUCCINATE DEHYDROGENASE [UBIQUINONE] FLAVOPROTEIN SUBUNIT, MITOCHONDRIAL"/>
    <property type="match status" value="1"/>
</dbReference>
<keyword evidence="6" id="KW-1185">Reference proteome</keyword>
<evidence type="ECO:0000256" key="2">
    <source>
        <dbReference type="ARBA" id="ARBA00023002"/>
    </source>
</evidence>
<protein>
    <submittedName>
        <fullName evidence="5">L-aspartate oxidase</fullName>
        <ecNumber evidence="5">1.4.3.16</ecNumber>
    </submittedName>
</protein>
<evidence type="ECO:0000259" key="4">
    <source>
        <dbReference type="Pfam" id="PF00890"/>
    </source>
</evidence>
<dbReference type="PRINTS" id="PR00411">
    <property type="entry name" value="PNDRDTASEI"/>
</dbReference>
<dbReference type="OrthoDB" id="9806724at2"/>
<dbReference type="PRINTS" id="PR00368">
    <property type="entry name" value="FADPNR"/>
</dbReference>
<proteinExistence type="predicted"/>
<keyword evidence="2 5" id="KW-0560">Oxidoreductase</keyword>
<name>C0GJW3_DETAL</name>
<feature type="active site" description="Proton acceptor" evidence="3">
    <location>
        <position position="370"/>
    </location>
</feature>
<evidence type="ECO:0000256" key="3">
    <source>
        <dbReference type="PIRSR" id="PIRSR630664-50"/>
    </source>
</evidence>
<dbReference type="Gene3D" id="3.50.50.60">
    <property type="entry name" value="FAD/NAD(P)-binding domain"/>
    <property type="match status" value="1"/>
</dbReference>
<dbReference type="PANTHER" id="PTHR11632">
    <property type="entry name" value="SUCCINATE DEHYDROGENASE 2 FLAVOPROTEIN SUBUNIT"/>
    <property type="match status" value="1"/>
</dbReference>
<comment type="caution">
    <text evidence="5">The sequence shown here is derived from an EMBL/GenBank/DDBJ whole genome shotgun (WGS) entry which is preliminary data.</text>
</comment>
<dbReference type="InterPro" id="IPR030664">
    <property type="entry name" value="SdhA/FrdA/AprA"/>
</dbReference>
<gene>
    <name evidence="5" type="ORF">DealDRAFT_2772</name>
</gene>
<evidence type="ECO:0000256" key="1">
    <source>
        <dbReference type="ARBA" id="ARBA00022630"/>
    </source>
</evidence>
<dbReference type="EMBL" id="ACJM01000019">
    <property type="protein sequence ID" value="EEG76332.1"/>
    <property type="molecule type" value="Genomic_DNA"/>
</dbReference>
<feature type="domain" description="FAD-dependent oxidoreductase 2 FAD-binding" evidence="4">
    <location>
        <begin position="93"/>
        <end position="474"/>
    </location>
</feature>
<sequence length="540" mass="59336">MSYTPQMREQIKKVEATRTERVNKGHYERMSMDERDEVLKNYHPDFIEASMRPLPVGPNKDYRVPHEFADLIEARSRIEGLGFDLEKFDYDVDVLVVGGGGAGASAALLAQEQGADVLMVTKLRFGDANTVMAQGGIQAADKENDSPTIHYLDVMGGGRFENVPELVKALTGDAPVALKWLEDLGTMFDKQEDGTMKSIHGGGTSRKRMHSARDYSGAEIMRTLRDEVRNRQVPVIEFCAVVELLKDEDGKVGGAILYNMETGEYSVCRAKSVILAVGGSGRLEYQGFPTTNHYGATADGLVMGYRAGAELAFMHTMQYHPTGAAYPPQILGLLITEKVRGLGAEPVNIDGEQFVYHLETRDVEAAAIIREVKERQKGITTPTGMVGVWLDSPMIDMIHGEGTIAKELPAMVRQFARFGVDIINEPMLIYPALHYQNGGLLIDENGMTNVENLYVAGEAAGGIHGGNRLMGNSLLDIVVYGRRAGKHAGSRAKDIQVKKLNLDHVDAYHKELEDAGVDTGGRVSPMLLPRYTHKIEVDEE</sequence>
<reference evidence="5 6" key="1">
    <citation type="submission" date="2009-02" db="EMBL/GenBank/DDBJ databases">
        <title>Sequencing of the draft genome and assembly of Dethiobacter alkaliphilus AHT 1.</title>
        <authorList>
            <consortium name="US DOE Joint Genome Institute (JGI-PGF)"/>
            <person name="Lucas S."/>
            <person name="Copeland A."/>
            <person name="Lapidus A."/>
            <person name="Glavina del Rio T."/>
            <person name="Dalin E."/>
            <person name="Tice H."/>
            <person name="Bruce D."/>
            <person name="Goodwin L."/>
            <person name="Pitluck S."/>
            <person name="Larimer F."/>
            <person name="Land M.L."/>
            <person name="Hauser L."/>
            <person name="Muyzer G."/>
        </authorList>
    </citation>
    <scope>NUCLEOTIDE SEQUENCE [LARGE SCALE GENOMIC DNA]</scope>
    <source>
        <strain evidence="5 6">AHT 1</strain>
    </source>
</reference>
<dbReference type="RefSeq" id="WP_008518487.1">
    <property type="nucleotide sequence ID" value="NZ_ACJM01000019.1"/>
</dbReference>
<dbReference type="SUPFAM" id="SSF51905">
    <property type="entry name" value="FAD/NAD(P)-binding domain"/>
    <property type="match status" value="1"/>
</dbReference>
<evidence type="ECO:0000313" key="5">
    <source>
        <dbReference type="EMBL" id="EEG76332.1"/>
    </source>
</evidence>
<dbReference type="AlphaFoldDB" id="C0GJW3"/>
<dbReference type="Pfam" id="PF00890">
    <property type="entry name" value="FAD_binding_2"/>
    <property type="match status" value="1"/>
</dbReference>
<dbReference type="EC" id="1.4.3.16" evidence="5"/>
<dbReference type="Gene3D" id="3.90.700.10">
    <property type="entry name" value="Succinate dehydrogenase/fumarate reductase flavoprotein, catalytic domain"/>
    <property type="match status" value="1"/>
</dbReference>
<accession>C0GJW3</accession>